<dbReference type="EMBL" id="UZAH01008262">
    <property type="protein sequence ID" value="VDO34013.1"/>
    <property type="molecule type" value="Genomic_DNA"/>
</dbReference>
<feature type="chain" id="PRO_5044551328" evidence="1">
    <location>
        <begin position="29"/>
        <end position="88"/>
    </location>
</feature>
<feature type="signal peptide" evidence="1">
    <location>
        <begin position="1"/>
        <end position="28"/>
    </location>
</feature>
<evidence type="ECO:0000313" key="2">
    <source>
        <dbReference type="EMBL" id="VDO34013.1"/>
    </source>
</evidence>
<sequence length="88" mass="9482">MQSSAASAMQRAAHLLSLLCVVWRTSTAETGLRIPFSSQGNSAEADSIHRALFGSQEARTSVDIAVPQEQRLFGREPRGDIVTRPVSA</sequence>
<keyword evidence="3" id="KW-1185">Reference proteome</keyword>
<reference evidence="4" key="2">
    <citation type="submission" date="2019-09" db="UniProtKB">
        <authorList>
            <consortium name="WormBaseParasite"/>
        </authorList>
    </citation>
    <scope>IDENTIFICATION</scope>
</reference>
<protein>
    <submittedName>
        <fullName evidence="4">Secreted protein</fullName>
    </submittedName>
</protein>
<evidence type="ECO:0000256" key="1">
    <source>
        <dbReference type="SAM" id="SignalP"/>
    </source>
</evidence>
<keyword evidence="1" id="KW-0732">Signal</keyword>
<dbReference type="Proteomes" id="UP000050761">
    <property type="component" value="Unassembled WGS sequence"/>
</dbReference>
<evidence type="ECO:0000313" key="4">
    <source>
        <dbReference type="WBParaSite" id="HPBE_0000336101-mRNA-1"/>
    </source>
</evidence>
<organism evidence="3 4">
    <name type="scientific">Heligmosomoides polygyrus</name>
    <name type="common">Parasitic roundworm</name>
    <dbReference type="NCBI Taxonomy" id="6339"/>
    <lineage>
        <taxon>Eukaryota</taxon>
        <taxon>Metazoa</taxon>
        <taxon>Ecdysozoa</taxon>
        <taxon>Nematoda</taxon>
        <taxon>Chromadorea</taxon>
        <taxon>Rhabditida</taxon>
        <taxon>Rhabditina</taxon>
        <taxon>Rhabditomorpha</taxon>
        <taxon>Strongyloidea</taxon>
        <taxon>Heligmosomidae</taxon>
        <taxon>Heligmosomoides</taxon>
    </lineage>
</organism>
<gene>
    <name evidence="2" type="ORF">HPBE_LOCUS3362</name>
</gene>
<evidence type="ECO:0000313" key="3">
    <source>
        <dbReference type="Proteomes" id="UP000050761"/>
    </source>
</evidence>
<reference evidence="2 3" key="1">
    <citation type="submission" date="2018-11" db="EMBL/GenBank/DDBJ databases">
        <authorList>
            <consortium name="Pathogen Informatics"/>
        </authorList>
    </citation>
    <scope>NUCLEOTIDE SEQUENCE [LARGE SCALE GENOMIC DNA]</scope>
</reference>
<accession>A0A183FB19</accession>
<dbReference type="WBParaSite" id="HPBE_0000336101-mRNA-1">
    <property type="protein sequence ID" value="HPBE_0000336101-mRNA-1"/>
    <property type="gene ID" value="HPBE_0000336101"/>
</dbReference>
<dbReference type="AlphaFoldDB" id="A0A183FB19"/>
<name>A0A183FB19_HELPZ</name>
<proteinExistence type="predicted"/>
<accession>A0A3P7VRN0</accession>